<evidence type="ECO:0000313" key="1">
    <source>
        <dbReference type="EMBL" id="DAF87245.1"/>
    </source>
</evidence>
<protein>
    <submittedName>
        <fullName evidence="1">Minor capsid protein</fullName>
    </submittedName>
</protein>
<name>A0A8S5TYG8_9CAUD</name>
<accession>A0A8S5TYG8</accession>
<sequence>MAMIKGIDVILYEKVKTGTDAFHQDSYQERPITVPNVLVSPASSDDIETTVNLTGRKAVYSLAIPKTDTHTWEGCRVSFFGAVWRVIGLPQVGIEANIPLEWNAKVMVERYE</sequence>
<reference evidence="1" key="1">
    <citation type="journal article" date="2021" name="Proc. Natl. Acad. Sci. U.S.A.">
        <title>A Catalog of Tens of Thousands of Viruses from Human Metagenomes Reveals Hidden Associations with Chronic Diseases.</title>
        <authorList>
            <person name="Tisza M.J."/>
            <person name="Buck C.B."/>
        </authorList>
    </citation>
    <scope>NUCLEOTIDE SEQUENCE</scope>
    <source>
        <strain evidence="1">CtDsE1</strain>
    </source>
</reference>
<organism evidence="1">
    <name type="scientific">Siphoviridae sp. ctDsE1</name>
    <dbReference type="NCBI Taxonomy" id="2825390"/>
    <lineage>
        <taxon>Viruses</taxon>
        <taxon>Duplodnaviria</taxon>
        <taxon>Heunggongvirae</taxon>
        <taxon>Uroviricota</taxon>
        <taxon>Caudoviricetes</taxon>
    </lineage>
</organism>
<dbReference type="EMBL" id="BK015961">
    <property type="protein sequence ID" value="DAF87245.1"/>
    <property type="molecule type" value="Genomic_DNA"/>
</dbReference>
<proteinExistence type="predicted"/>